<evidence type="ECO:0000313" key="2">
    <source>
        <dbReference type="Proteomes" id="UP001458880"/>
    </source>
</evidence>
<protein>
    <submittedName>
        <fullName evidence="1">Uncharacterized protein</fullName>
    </submittedName>
</protein>
<accession>A0AAW1IDM6</accession>
<proteinExistence type="predicted"/>
<organism evidence="1 2">
    <name type="scientific">Popillia japonica</name>
    <name type="common">Japanese beetle</name>
    <dbReference type="NCBI Taxonomy" id="7064"/>
    <lineage>
        <taxon>Eukaryota</taxon>
        <taxon>Metazoa</taxon>
        <taxon>Ecdysozoa</taxon>
        <taxon>Arthropoda</taxon>
        <taxon>Hexapoda</taxon>
        <taxon>Insecta</taxon>
        <taxon>Pterygota</taxon>
        <taxon>Neoptera</taxon>
        <taxon>Endopterygota</taxon>
        <taxon>Coleoptera</taxon>
        <taxon>Polyphaga</taxon>
        <taxon>Scarabaeiformia</taxon>
        <taxon>Scarabaeidae</taxon>
        <taxon>Rutelinae</taxon>
        <taxon>Popillia</taxon>
    </lineage>
</organism>
<reference evidence="1 2" key="1">
    <citation type="journal article" date="2024" name="BMC Genomics">
        <title>De novo assembly and annotation of Popillia japonica's genome with initial clues to its potential as an invasive pest.</title>
        <authorList>
            <person name="Cucini C."/>
            <person name="Boschi S."/>
            <person name="Funari R."/>
            <person name="Cardaioli E."/>
            <person name="Iannotti N."/>
            <person name="Marturano G."/>
            <person name="Paoli F."/>
            <person name="Bruttini M."/>
            <person name="Carapelli A."/>
            <person name="Frati F."/>
            <person name="Nardi F."/>
        </authorList>
    </citation>
    <scope>NUCLEOTIDE SEQUENCE [LARGE SCALE GENOMIC DNA]</scope>
    <source>
        <strain evidence="1">DMR45628</strain>
    </source>
</reference>
<comment type="caution">
    <text evidence="1">The sequence shown here is derived from an EMBL/GenBank/DDBJ whole genome shotgun (WGS) entry which is preliminary data.</text>
</comment>
<sequence>MRQCPSSSVTCPGNPGICKIFELQGHVHTNGSAKSSSFKVTSTLTFDFFLPFLSVPVAGAALVVRQYLSDQENETISVPVAGAALVVRQYLSDQENETIYEAMTWSPQNMDLNVIKHL</sequence>
<gene>
    <name evidence="1" type="ORF">QE152_g36276</name>
</gene>
<evidence type="ECO:0000313" key="1">
    <source>
        <dbReference type="EMBL" id="KAK9687428.1"/>
    </source>
</evidence>
<keyword evidence="2" id="KW-1185">Reference proteome</keyword>
<name>A0AAW1IDM6_POPJA</name>
<dbReference type="EMBL" id="JASPKY010000644">
    <property type="protein sequence ID" value="KAK9687428.1"/>
    <property type="molecule type" value="Genomic_DNA"/>
</dbReference>
<dbReference type="AlphaFoldDB" id="A0AAW1IDM6"/>
<dbReference type="Proteomes" id="UP001458880">
    <property type="component" value="Unassembled WGS sequence"/>
</dbReference>